<dbReference type="EC" id="3.6.4.12" evidence="1"/>
<name>A0AC61MR73_9FIRM</name>
<proteinExistence type="predicted"/>
<dbReference type="EMBL" id="CP066744">
    <property type="protein sequence ID" value="QQK08064.1"/>
    <property type="molecule type" value="Genomic_DNA"/>
</dbReference>
<protein>
    <submittedName>
        <fullName evidence="1">Replicative DNA helicase</fullName>
        <ecNumber evidence="1">3.6.4.12</ecNumber>
    </submittedName>
</protein>
<keyword evidence="1" id="KW-0347">Helicase</keyword>
<keyword evidence="1" id="KW-0378">Hydrolase</keyword>
<accession>A0AC61MR73</accession>
<evidence type="ECO:0000313" key="2">
    <source>
        <dbReference type="Proteomes" id="UP000595814"/>
    </source>
</evidence>
<organism evidence="1 2">
    <name type="scientific">Miniphocaeibacter halophilus</name>
    <dbReference type="NCBI Taxonomy" id="2931922"/>
    <lineage>
        <taxon>Bacteria</taxon>
        <taxon>Bacillati</taxon>
        <taxon>Bacillota</taxon>
        <taxon>Tissierellia</taxon>
        <taxon>Tissierellales</taxon>
        <taxon>Peptoniphilaceae</taxon>
        <taxon>Miniphocaeibacter</taxon>
    </lineage>
</organism>
<gene>
    <name evidence="1" type="primary">dnaB</name>
    <name evidence="1" type="ORF">JFY71_00580</name>
</gene>
<sequence length="451" mass="50199">MENLPESSRIFPHDLNAEMSVLGSMILDKNAIDTATGILKYDDFYANKNAEIYKSIVNLTDKGEAIDFVTLSEELNKEGKLEFIGGMQYLMSLTEFVPGPTNVEAYSKIVKEKAVLRYLIRTSDEIMTKCYSNNPVSEVLEFAESSIYSISQSKNKGDLERIGNILEATLDQINQMSLNEGGLTGITTGLIDLNKHLSGLQKSDLILLAARPSMGKTTLALNMALSAALDGKNVAIFSLEMSKLQLSQRFLSSLSLIDLQKIISGTLEEDDFEMLGNAIRIMENTPIFVDDTSSISLTELRSKCRRLSSKEGLDLVLIDYLQLMTDGSGRNENRQQEISNISRGLKGLAKELNCPVVALSQLSRAVESRTDKRPMLSDMRESGAIEQDADIVMMLYRDDYYNPESERPNIADLIIAKHRNGPTGTVQLYFNKKYTKFTDLVSEEDSSFYGA</sequence>
<keyword evidence="2" id="KW-1185">Reference proteome</keyword>
<reference evidence="1 2" key="1">
    <citation type="journal article" date="2022" name="Int. J. Syst. Evol. Microbiol.">
        <title>Miniphocaeibacter halophilus sp. nov., an ammonium-tolerant acetate-producing bacterium isolated from a biogas system.</title>
        <authorList>
            <person name="Schnurer A."/>
            <person name="Singh A."/>
            <person name="Bi S."/>
            <person name="Qiao W."/>
            <person name="Westerholm M."/>
        </authorList>
    </citation>
    <scope>NUCLEOTIDE SEQUENCE [LARGE SCALE GENOMIC DNA]</scope>
    <source>
        <strain evidence="1 2">AMB_01</strain>
    </source>
</reference>
<dbReference type="Proteomes" id="UP000595814">
    <property type="component" value="Chromosome"/>
</dbReference>
<keyword evidence="1" id="KW-0547">Nucleotide-binding</keyword>
<keyword evidence="1" id="KW-0067">ATP-binding</keyword>
<evidence type="ECO:0000313" key="1">
    <source>
        <dbReference type="EMBL" id="QQK08064.1"/>
    </source>
</evidence>